<feature type="domain" description="Protein kinase" evidence="8">
    <location>
        <begin position="280"/>
        <end position="538"/>
    </location>
</feature>
<dbReference type="Gene3D" id="1.10.510.10">
    <property type="entry name" value="Transferase(Phosphotransferase) domain 1"/>
    <property type="match status" value="1"/>
</dbReference>
<dbReference type="HOGENOM" id="CLU_000288_153_0_1"/>
<dbReference type="Pfam" id="PF07714">
    <property type="entry name" value="PK_Tyr_Ser-Thr"/>
    <property type="match status" value="1"/>
</dbReference>
<dbReference type="Gene3D" id="3.30.40.10">
    <property type="entry name" value="Zinc/RING finger domain, C3HC4 (zinc finger)"/>
    <property type="match status" value="1"/>
</dbReference>
<proteinExistence type="predicted"/>
<reference evidence="10" key="3">
    <citation type="submission" date="2023-03" db="UniProtKB">
        <authorList>
            <consortium name="EnsemblPlants"/>
        </authorList>
    </citation>
    <scope>IDENTIFICATION</scope>
    <source>
        <strain evidence="10">cv. Chiifu-401-42</strain>
    </source>
</reference>
<protein>
    <recommendedName>
        <fullName evidence="4">RING-type E3 ubiquitin transferase</fullName>
        <ecNumber evidence="4">2.3.2.27</ecNumber>
    </recommendedName>
</protein>
<dbReference type="GO" id="GO:0004672">
    <property type="term" value="F:protein kinase activity"/>
    <property type="evidence" value="ECO:0007669"/>
    <property type="project" value="InterPro"/>
</dbReference>
<keyword evidence="5" id="KW-0808">Transferase</keyword>
<feature type="coiled-coil region" evidence="7">
    <location>
        <begin position="155"/>
        <end position="252"/>
    </location>
</feature>
<keyword evidence="7" id="KW-0175">Coiled coil</keyword>
<keyword evidence="6" id="KW-0833">Ubl conjugation pathway</keyword>
<evidence type="ECO:0000259" key="9">
    <source>
        <dbReference type="PROSITE" id="PS51698"/>
    </source>
</evidence>
<evidence type="ECO:0000256" key="5">
    <source>
        <dbReference type="ARBA" id="ARBA00022679"/>
    </source>
</evidence>
<organism evidence="10 11">
    <name type="scientific">Brassica campestris</name>
    <name type="common">Field mustard</name>
    <dbReference type="NCBI Taxonomy" id="3711"/>
    <lineage>
        <taxon>Eukaryota</taxon>
        <taxon>Viridiplantae</taxon>
        <taxon>Streptophyta</taxon>
        <taxon>Embryophyta</taxon>
        <taxon>Tracheophyta</taxon>
        <taxon>Spermatophyta</taxon>
        <taxon>Magnoliopsida</taxon>
        <taxon>eudicotyledons</taxon>
        <taxon>Gunneridae</taxon>
        <taxon>Pentapetalae</taxon>
        <taxon>rosids</taxon>
        <taxon>malvids</taxon>
        <taxon>Brassicales</taxon>
        <taxon>Brassicaceae</taxon>
        <taxon>Brassiceae</taxon>
        <taxon>Brassica</taxon>
    </lineage>
</organism>
<dbReference type="Gene3D" id="3.30.200.20">
    <property type="entry name" value="Phosphorylase Kinase, domain 1"/>
    <property type="match status" value="1"/>
</dbReference>
<keyword evidence="11" id="KW-1185">Reference proteome</keyword>
<dbReference type="InterPro" id="IPR003613">
    <property type="entry name" value="Ubox_domain"/>
</dbReference>
<dbReference type="eggNOG" id="ENOG502QZPS">
    <property type="taxonomic scope" value="Eukaryota"/>
</dbReference>
<dbReference type="GO" id="GO:0061630">
    <property type="term" value="F:ubiquitin protein ligase activity"/>
    <property type="evidence" value="ECO:0007669"/>
    <property type="project" value="UniProtKB-EC"/>
</dbReference>
<dbReference type="UniPathway" id="UPA00143"/>
<evidence type="ECO:0000259" key="8">
    <source>
        <dbReference type="PROSITE" id="PS50011"/>
    </source>
</evidence>
<dbReference type="Gramene" id="Bra019576.1">
    <property type="protein sequence ID" value="Bra019576.1-P"/>
    <property type="gene ID" value="Bra019576"/>
</dbReference>
<reference evidence="10 11" key="1">
    <citation type="journal article" date="2011" name="Nat. Genet.">
        <title>The genome of the mesopolyploid crop species Brassica rapa.</title>
        <authorList>
            <consortium name="Brassica rapa Genome Sequencing Project Consortium"/>
            <person name="Wang X."/>
            <person name="Wang H."/>
            <person name="Wang J."/>
            <person name="Sun R."/>
            <person name="Wu J."/>
            <person name="Liu S."/>
            <person name="Bai Y."/>
            <person name="Mun J.H."/>
            <person name="Bancroft I."/>
            <person name="Cheng F."/>
            <person name="Huang S."/>
            <person name="Li X."/>
            <person name="Hua W."/>
            <person name="Wang J."/>
            <person name="Wang X."/>
            <person name="Freeling M."/>
            <person name="Pires J.C."/>
            <person name="Paterson A.H."/>
            <person name="Chalhoub B."/>
            <person name="Wang B."/>
            <person name="Hayward A."/>
            <person name="Sharpe A.G."/>
            <person name="Park B.S."/>
            <person name="Weisshaar B."/>
            <person name="Liu B."/>
            <person name="Li B."/>
            <person name="Liu B."/>
            <person name="Tong C."/>
            <person name="Song C."/>
            <person name="Duran C."/>
            <person name="Peng C."/>
            <person name="Geng C."/>
            <person name="Koh C."/>
            <person name="Lin C."/>
            <person name="Edwards D."/>
            <person name="Mu D."/>
            <person name="Shen D."/>
            <person name="Soumpourou E."/>
            <person name="Li F."/>
            <person name="Fraser F."/>
            <person name="Conant G."/>
            <person name="Lassalle G."/>
            <person name="King G.J."/>
            <person name="Bonnema G."/>
            <person name="Tang H."/>
            <person name="Wang H."/>
            <person name="Belcram H."/>
            <person name="Zhou H."/>
            <person name="Hirakawa H."/>
            <person name="Abe H."/>
            <person name="Guo H."/>
            <person name="Wang H."/>
            <person name="Jin H."/>
            <person name="Parkin I.A."/>
            <person name="Batley J."/>
            <person name="Kim J.S."/>
            <person name="Just J."/>
            <person name="Li J."/>
            <person name="Xu J."/>
            <person name="Deng J."/>
            <person name="Kim J.A."/>
            <person name="Li J."/>
            <person name="Yu J."/>
            <person name="Meng J."/>
            <person name="Wang J."/>
            <person name="Min J."/>
            <person name="Poulain J."/>
            <person name="Wang J."/>
            <person name="Hatakeyama K."/>
            <person name="Wu K."/>
            <person name="Wang L."/>
            <person name="Fang L."/>
            <person name="Trick M."/>
            <person name="Links M.G."/>
            <person name="Zhao M."/>
            <person name="Jin M."/>
            <person name="Ramchiary N."/>
            <person name="Drou N."/>
            <person name="Berkman P.J."/>
            <person name="Cai Q."/>
            <person name="Huang Q."/>
            <person name="Li R."/>
            <person name="Tabata S."/>
            <person name="Cheng S."/>
            <person name="Zhang S."/>
            <person name="Zhang S."/>
            <person name="Huang S."/>
            <person name="Sato S."/>
            <person name="Sun S."/>
            <person name="Kwon S.J."/>
            <person name="Choi S.R."/>
            <person name="Lee T.H."/>
            <person name="Fan W."/>
            <person name="Zhao X."/>
            <person name="Tan X."/>
            <person name="Xu X."/>
            <person name="Wang Y."/>
            <person name="Qiu Y."/>
            <person name="Yin Y."/>
            <person name="Li Y."/>
            <person name="Du Y."/>
            <person name="Liao Y."/>
            <person name="Lim Y."/>
            <person name="Narusaka Y."/>
            <person name="Wang Y."/>
            <person name="Wang Z."/>
            <person name="Li Z."/>
            <person name="Wang Z."/>
            <person name="Xiong Z."/>
            <person name="Zhang Z."/>
        </authorList>
    </citation>
    <scope>NUCLEOTIDE SEQUENCE [LARGE SCALE GENOMIC DNA]</scope>
    <source>
        <strain evidence="10 11">cv. Chiifu-401-42</strain>
    </source>
</reference>
<dbReference type="InterPro" id="IPR000719">
    <property type="entry name" value="Prot_kinase_dom"/>
</dbReference>
<dbReference type="SUPFAM" id="SSF56112">
    <property type="entry name" value="Protein kinase-like (PK-like)"/>
    <property type="match status" value="1"/>
</dbReference>
<dbReference type="CDD" id="cd16655">
    <property type="entry name" value="RING-Ubox_WDSUB1-like"/>
    <property type="match status" value="1"/>
</dbReference>
<dbReference type="InterPro" id="IPR013083">
    <property type="entry name" value="Znf_RING/FYVE/PHD"/>
</dbReference>
<dbReference type="InterPro" id="IPR001245">
    <property type="entry name" value="Ser-Thr/Tyr_kinase_cat_dom"/>
</dbReference>
<evidence type="ECO:0000256" key="3">
    <source>
        <dbReference type="ARBA" id="ARBA00004906"/>
    </source>
</evidence>
<dbReference type="SUPFAM" id="SSF57850">
    <property type="entry name" value="RING/U-box"/>
    <property type="match status" value="1"/>
</dbReference>
<dbReference type="Proteomes" id="UP000011750">
    <property type="component" value="Chromosome A06"/>
</dbReference>
<dbReference type="OMA" id="MLDNSFM"/>
<dbReference type="EnsemblPlants" id="Bra019576.1">
    <property type="protein sequence ID" value="Bra019576.1-P"/>
    <property type="gene ID" value="Bra019576"/>
</dbReference>
<name>M4DST3_BRACM</name>
<reference evidence="10 11" key="2">
    <citation type="journal article" date="2018" name="Hortic Res">
        <title>Improved Brassica rapa reference genome by single-molecule sequencing and chromosome conformation capture technologies.</title>
        <authorList>
            <person name="Zhang L."/>
            <person name="Cai X."/>
            <person name="Wu J."/>
            <person name="Liu M."/>
            <person name="Grob S."/>
            <person name="Cheng F."/>
            <person name="Liang J."/>
            <person name="Cai C."/>
            <person name="Liu Z."/>
            <person name="Liu B."/>
            <person name="Wang F."/>
            <person name="Li S."/>
            <person name="Liu F."/>
            <person name="Li X."/>
            <person name="Cheng L."/>
            <person name="Yang W."/>
            <person name="Li M.H."/>
            <person name="Grossniklaus U."/>
            <person name="Zheng H."/>
            <person name="Wang X."/>
        </authorList>
    </citation>
    <scope>NUCLEOTIDE SEQUENCE [LARGE SCALE GENOMIC DNA]</scope>
    <source>
        <strain evidence="10 11">cv. Chiifu-401-42</strain>
    </source>
</reference>
<sequence length="622" mass="70743">MGSIGDEVALEVDETIFVAVAEDVERSKTTVLWAARNFSGKKICLLYVHRPARPASWTHKKLAGGTFRKHAVKVIERVDKHKVDELMDSYLHLLSETQEKKREGNVAREVHRYDKAMHDIGQSKRTVYGEARKEWKEDNSTMEALCKAKALEGLCIKEQSRRRKLEELLEKEKGEVKTVIEQNSGFMKKLQIVQSDNLKLESQIKKLQDLEKEHGDKFDTAMELLKSFRQRRDEIRIDHENAIKEVNALKRLVKGKSVESSGSEMLDNSFMEINEATNEFDPSWKLGEGKYGSVYKGNLQNLQVTVKMLPSYGSQNHFEFERQMEILSRVRHPNLVTIVGTCPESRSLIYQYIPNGSLEDCFSSANNVPALPWESRIRIASEICSALLFLHSNVPCIIHGNLKPSKILLDSNLVTKITDYGISQLIPIDGVDKSDPHVDPHYFVSEEMTLESDIYSFGMILLQLLTRRPLSGVLRDVKCAVENDNISAVLDSSAGDWPVARGKKLANIAIRCCKKNPLNRPDLPIVLRVIDRMKAPELPSSSYTNQKVPRKPPSHYLCPIFQEVMKDPLIAADGFTYEAEAIREWLANGHDTSPMTNLKMEDCNLIPNHALHLAIQDWQNQW</sequence>
<dbReference type="PANTHER" id="PTHR45647:SF22">
    <property type="entry name" value="U-BOX DOMAIN-CONTAINING PROTEIN 32"/>
    <property type="match status" value="1"/>
</dbReference>
<dbReference type="STRING" id="51351.M4DST3"/>
<accession>M4DST3</accession>
<dbReference type="GO" id="GO:0005524">
    <property type="term" value="F:ATP binding"/>
    <property type="evidence" value="ECO:0007669"/>
    <property type="project" value="InterPro"/>
</dbReference>
<evidence type="ECO:0000313" key="10">
    <source>
        <dbReference type="EnsemblPlants" id="Bra019576.1-P"/>
    </source>
</evidence>
<evidence type="ECO:0000256" key="4">
    <source>
        <dbReference type="ARBA" id="ARBA00012483"/>
    </source>
</evidence>
<dbReference type="PROSITE" id="PS51698">
    <property type="entry name" value="U_BOX"/>
    <property type="match status" value="1"/>
</dbReference>
<dbReference type="FunFam" id="3.30.40.10:FF:000428">
    <property type="entry name" value="U-box domain-containing protein 54"/>
    <property type="match status" value="1"/>
</dbReference>
<dbReference type="Pfam" id="PF04564">
    <property type="entry name" value="U-box"/>
    <property type="match status" value="1"/>
</dbReference>
<dbReference type="PANTHER" id="PTHR45647">
    <property type="entry name" value="OS02G0152300 PROTEIN"/>
    <property type="match status" value="1"/>
</dbReference>
<dbReference type="AlphaFoldDB" id="M4DST3"/>
<evidence type="ECO:0000256" key="7">
    <source>
        <dbReference type="SAM" id="Coils"/>
    </source>
</evidence>
<evidence type="ECO:0000256" key="6">
    <source>
        <dbReference type="ARBA" id="ARBA00022786"/>
    </source>
</evidence>
<comment type="catalytic activity">
    <reaction evidence="1">
        <text>S-ubiquitinyl-[E2 ubiquitin-conjugating enzyme]-L-cysteine + [acceptor protein]-L-lysine = [E2 ubiquitin-conjugating enzyme]-L-cysteine + N(6)-ubiquitinyl-[acceptor protein]-L-lysine.</text>
        <dbReference type="EC" id="2.3.2.27"/>
    </reaction>
</comment>
<dbReference type="InterPro" id="IPR051348">
    <property type="entry name" value="U-box_ubiquitin_ligases"/>
</dbReference>
<evidence type="ECO:0000313" key="11">
    <source>
        <dbReference type="Proteomes" id="UP000011750"/>
    </source>
</evidence>
<dbReference type="InterPro" id="IPR011009">
    <property type="entry name" value="Kinase-like_dom_sf"/>
</dbReference>
<comment type="pathway">
    <text evidence="3">Protein modification; protein ubiquitination.</text>
</comment>
<evidence type="ECO:0000256" key="1">
    <source>
        <dbReference type="ARBA" id="ARBA00000900"/>
    </source>
</evidence>
<evidence type="ECO:0000256" key="2">
    <source>
        <dbReference type="ARBA" id="ARBA00003861"/>
    </source>
</evidence>
<dbReference type="GO" id="GO:0016567">
    <property type="term" value="P:protein ubiquitination"/>
    <property type="evidence" value="ECO:0007669"/>
    <property type="project" value="UniProtKB-UniPathway"/>
</dbReference>
<dbReference type="EC" id="2.3.2.27" evidence="4"/>
<dbReference type="PROSITE" id="PS50011">
    <property type="entry name" value="PROTEIN_KINASE_DOM"/>
    <property type="match status" value="1"/>
</dbReference>
<dbReference type="SMART" id="SM00504">
    <property type="entry name" value="Ubox"/>
    <property type="match status" value="1"/>
</dbReference>
<feature type="domain" description="U-box" evidence="9">
    <location>
        <begin position="551"/>
        <end position="622"/>
    </location>
</feature>
<dbReference type="InParanoid" id="M4DST3"/>
<comment type="function">
    <text evidence="2">Functions as an E3 ubiquitin ligase.</text>
</comment>